<feature type="transmembrane region" description="Helical" evidence="1">
    <location>
        <begin position="123"/>
        <end position="143"/>
    </location>
</feature>
<dbReference type="GeneID" id="36520891"/>
<proteinExistence type="predicted"/>
<feature type="transmembrane region" description="Helical" evidence="1">
    <location>
        <begin position="155"/>
        <end position="177"/>
    </location>
</feature>
<evidence type="ECO:0008006" key="4">
    <source>
        <dbReference type="Google" id="ProtNLM"/>
    </source>
</evidence>
<name>A0A2I2F403_ASPCN</name>
<dbReference type="AlphaFoldDB" id="A0A2I2F403"/>
<reference evidence="2 3" key="1">
    <citation type="submission" date="2017-12" db="EMBL/GenBank/DDBJ databases">
        <authorList>
            <consortium name="DOE Joint Genome Institute"/>
            <person name="Haridas S."/>
            <person name="Kjaerbolling I."/>
            <person name="Vesth T.C."/>
            <person name="Frisvad J.C."/>
            <person name="Nybo J.L."/>
            <person name="Theobald S."/>
            <person name="Kuo A."/>
            <person name="Bowyer P."/>
            <person name="Matsuda Y."/>
            <person name="Mondo S."/>
            <person name="Lyhne E.K."/>
            <person name="Kogle M.E."/>
            <person name="Clum A."/>
            <person name="Lipzen A."/>
            <person name="Salamov A."/>
            <person name="Ngan C.Y."/>
            <person name="Daum C."/>
            <person name="Chiniquy J."/>
            <person name="Barry K."/>
            <person name="LaButti K."/>
            <person name="Simmons B.A."/>
            <person name="Magnuson J.K."/>
            <person name="Mortensen U.H."/>
            <person name="Larsen T.O."/>
            <person name="Grigoriev I.V."/>
            <person name="Baker S.E."/>
            <person name="Andersen M.R."/>
            <person name="Nordberg H.P."/>
            <person name="Cantor M.N."/>
            <person name="Hua S.X."/>
        </authorList>
    </citation>
    <scope>NUCLEOTIDE SEQUENCE [LARGE SCALE GENOMIC DNA]</scope>
    <source>
        <strain evidence="2 3">CBS 102.13</strain>
    </source>
</reference>
<dbReference type="RefSeq" id="XP_024669371.1">
    <property type="nucleotide sequence ID" value="XM_024813731.1"/>
</dbReference>
<feature type="transmembrane region" description="Helical" evidence="1">
    <location>
        <begin position="29"/>
        <end position="51"/>
    </location>
</feature>
<dbReference type="STRING" id="41067.A0A2I2F403"/>
<feature type="transmembrane region" description="Helical" evidence="1">
    <location>
        <begin position="239"/>
        <end position="259"/>
    </location>
</feature>
<evidence type="ECO:0000256" key="1">
    <source>
        <dbReference type="SAM" id="Phobius"/>
    </source>
</evidence>
<keyword evidence="1" id="KW-1133">Transmembrane helix</keyword>
<feature type="transmembrane region" description="Helical" evidence="1">
    <location>
        <begin position="198"/>
        <end position="219"/>
    </location>
</feature>
<sequence length="356" mass="38686">MVLGSVLLRRGTEFVAEMKDKDQQPDIKIAGWLAALVVLSVVVFFVLAGAIEYTYGWVVPTLAAVEQTDPDLYVRIDTDPDANKSADPNAPEPEDIFRPAPVTRSLRSTLRHLRSRGGFRSRFRGFSMALLCMAAPGFITAFFPFAVASSFLGQFAINMVVAVLTANLQMAWVHIVISEPSSKRFYQRIPSLRDWNRIVPVAVFEYAVTLGAFYLPMMVTCGFSGLDDPANFDIRTSGAYARAAASFSGPALLSFLVSIPARAIFVRVAASMLPEDHEAIVPFDRSFGGKVVPAILGGSGKLGIADAWRTFDRAARIRYVKAIAKGFAIMFAFAFVYVAALCAVLISGGVKFGDKA</sequence>
<keyword evidence="3" id="KW-1185">Reference proteome</keyword>
<feature type="transmembrane region" description="Helical" evidence="1">
    <location>
        <begin position="326"/>
        <end position="350"/>
    </location>
</feature>
<gene>
    <name evidence="2" type="ORF">BDW47DRAFT_110448</name>
</gene>
<keyword evidence="1" id="KW-0472">Membrane</keyword>
<accession>A0A2I2F403</accession>
<keyword evidence="1" id="KW-0812">Transmembrane</keyword>
<dbReference type="OrthoDB" id="2896006at2759"/>
<evidence type="ECO:0000313" key="3">
    <source>
        <dbReference type="Proteomes" id="UP000234585"/>
    </source>
</evidence>
<dbReference type="Proteomes" id="UP000234585">
    <property type="component" value="Unassembled WGS sequence"/>
</dbReference>
<organism evidence="2 3">
    <name type="scientific">Aspergillus candidus</name>
    <dbReference type="NCBI Taxonomy" id="41067"/>
    <lineage>
        <taxon>Eukaryota</taxon>
        <taxon>Fungi</taxon>
        <taxon>Dikarya</taxon>
        <taxon>Ascomycota</taxon>
        <taxon>Pezizomycotina</taxon>
        <taxon>Eurotiomycetes</taxon>
        <taxon>Eurotiomycetidae</taxon>
        <taxon>Eurotiales</taxon>
        <taxon>Aspergillaceae</taxon>
        <taxon>Aspergillus</taxon>
        <taxon>Aspergillus subgen. Circumdati</taxon>
    </lineage>
</organism>
<evidence type="ECO:0000313" key="2">
    <source>
        <dbReference type="EMBL" id="PLB35359.1"/>
    </source>
</evidence>
<dbReference type="EMBL" id="KZ559163">
    <property type="protein sequence ID" value="PLB35359.1"/>
    <property type="molecule type" value="Genomic_DNA"/>
</dbReference>
<protein>
    <recommendedName>
        <fullName evidence="4">Ubiquitin carrier protein</fullName>
    </recommendedName>
</protein>